<dbReference type="Proteomes" id="UP001151760">
    <property type="component" value="Unassembled WGS sequence"/>
</dbReference>
<feature type="non-terminal residue" evidence="1">
    <location>
        <position position="1"/>
    </location>
</feature>
<reference evidence="1" key="2">
    <citation type="submission" date="2022-01" db="EMBL/GenBank/DDBJ databases">
        <authorList>
            <person name="Yamashiro T."/>
            <person name="Shiraishi A."/>
            <person name="Satake H."/>
            <person name="Nakayama K."/>
        </authorList>
    </citation>
    <scope>NUCLEOTIDE SEQUENCE</scope>
</reference>
<evidence type="ECO:0000313" key="1">
    <source>
        <dbReference type="EMBL" id="GJT30933.1"/>
    </source>
</evidence>
<protein>
    <submittedName>
        <fullName evidence="1">Uncharacterized protein</fullName>
    </submittedName>
</protein>
<keyword evidence="2" id="KW-1185">Reference proteome</keyword>
<dbReference type="EMBL" id="BQNB010014665">
    <property type="protein sequence ID" value="GJT30933.1"/>
    <property type="molecule type" value="Genomic_DNA"/>
</dbReference>
<evidence type="ECO:0000313" key="2">
    <source>
        <dbReference type="Proteomes" id="UP001151760"/>
    </source>
</evidence>
<sequence>CEFHQPRLKVLTPKQLEAQEAELAAYKANRAKMLKEYNHCITFRAHPLPITKISYKINNSTKEASVRITRDNQPLNLTVYDRFILKMLGFSEWLEVHALASKVKSKSNDVLLKNLKAKFQWVKTQARKLDIPTLPELTAFGLSASEKKRKRTSEIKREVFVKDNIVVDGIHKNLIPPLREEEFHLTTTPQLIRNQNPIKEDLEIADVMYHKIIYVIAARDDCVEARKIV</sequence>
<proteinExistence type="predicted"/>
<name>A0ABQ5CXA6_9ASTR</name>
<comment type="caution">
    <text evidence="1">The sequence shown here is derived from an EMBL/GenBank/DDBJ whole genome shotgun (WGS) entry which is preliminary data.</text>
</comment>
<accession>A0ABQ5CXA6</accession>
<gene>
    <name evidence="1" type="ORF">Tco_0911208</name>
</gene>
<organism evidence="1 2">
    <name type="scientific">Tanacetum coccineum</name>
    <dbReference type="NCBI Taxonomy" id="301880"/>
    <lineage>
        <taxon>Eukaryota</taxon>
        <taxon>Viridiplantae</taxon>
        <taxon>Streptophyta</taxon>
        <taxon>Embryophyta</taxon>
        <taxon>Tracheophyta</taxon>
        <taxon>Spermatophyta</taxon>
        <taxon>Magnoliopsida</taxon>
        <taxon>eudicotyledons</taxon>
        <taxon>Gunneridae</taxon>
        <taxon>Pentapetalae</taxon>
        <taxon>asterids</taxon>
        <taxon>campanulids</taxon>
        <taxon>Asterales</taxon>
        <taxon>Asteraceae</taxon>
        <taxon>Asteroideae</taxon>
        <taxon>Anthemideae</taxon>
        <taxon>Anthemidinae</taxon>
        <taxon>Tanacetum</taxon>
    </lineage>
</organism>
<reference evidence="1" key="1">
    <citation type="journal article" date="2022" name="Int. J. Mol. Sci.">
        <title>Draft Genome of Tanacetum Coccineum: Genomic Comparison of Closely Related Tanacetum-Family Plants.</title>
        <authorList>
            <person name="Yamashiro T."/>
            <person name="Shiraishi A."/>
            <person name="Nakayama K."/>
            <person name="Satake H."/>
        </authorList>
    </citation>
    <scope>NUCLEOTIDE SEQUENCE</scope>
</reference>